<dbReference type="RefSeq" id="WP_330930534.1">
    <property type="nucleotide sequence ID" value="NZ_CP119075.1"/>
</dbReference>
<evidence type="ECO:0000313" key="6">
    <source>
        <dbReference type="EMBL" id="WED63831.1"/>
    </source>
</evidence>
<evidence type="ECO:0000256" key="1">
    <source>
        <dbReference type="ARBA" id="ARBA00023015"/>
    </source>
</evidence>
<organism evidence="6 7">
    <name type="scientific">Synoicihabitans lomoniglobus</name>
    <dbReference type="NCBI Taxonomy" id="2909285"/>
    <lineage>
        <taxon>Bacteria</taxon>
        <taxon>Pseudomonadati</taxon>
        <taxon>Verrucomicrobiota</taxon>
        <taxon>Opitutia</taxon>
        <taxon>Opitutales</taxon>
        <taxon>Opitutaceae</taxon>
        <taxon>Synoicihabitans</taxon>
    </lineage>
</organism>
<dbReference type="GO" id="GO:0003700">
    <property type="term" value="F:DNA-binding transcription factor activity"/>
    <property type="evidence" value="ECO:0007669"/>
    <property type="project" value="TreeGrafter"/>
</dbReference>
<keyword evidence="2 6" id="KW-0238">DNA-binding</keyword>
<dbReference type="Pfam" id="PF00356">
    <property type="entry name" value="LacI"/>
    <property type="match status" value="1"/>
</dbReference>
<dbReference type="EMBL" id="CP119075">
    <property type="protein sequence ID" value="WED63831.1"/>
    <property type="molecule type" value="Genomic_DNA"/>
</dbReference>
<evidence type="ECO:0000259" key="5">
    <source>
        <dbReference type="PROSITE" id="PS50932"/>
    </source>
</evidence>
<dbReference type="AlphaFoldDB" id="A0AAF0CMV6"/>
<dbReference type="SMART" id="SM00354">
    <property type="entry name" value="HTH_LACI"/>
    <property type="match status" value="1"/>
</dbReference>
<evidence type="ECO:0000313" key="7">
    <source>
        <dbReference type="Proteomes" id="UP001218638"/>
    </source>
</evidence>
<dbReference type="PANTHER" id="PTHR30146:SF109">
    <property type="entry name" value="HTH-TYPE TRANSCRIPTIONAL REGULATOR GALS"/>
    <property type="match status" value="1"/>
</dbReference>
<dbReference type="InterPro" id="IPR010982">
    <property type="entry name" value="Lambda_DNA-bd_dom_sf"/>
</dbReference>
<proteinExistence type="predicted"/>
<sequence length="393" mass="43007">MSAVNGKKATPRPGATKAAGQPAARKRKRDRPTMADIAARIGVHPTTVSLALRSHPSIPLATRKRVLAASAEIGYVRNPLLDAFNFHRLNKRATKDGTTIAFVVDANTSPYFFGQAFHPLVYAGARAAAEAHHHSIEVFQVGEQDLSPKRLNTIIHSRGITGVLLSTFTLQTQALELDLNELAAVKIESHHLCPHIDVVTNDQCQAARLAVRRLRALGYRRIGLATARDDESRLDDNFATGVIVEQAEMPESECVPPLHFERTSLPEIGAKVEAWVKANAVDVLITNWKEFLGEPHNAQEGSWTIPCTSLRVGEDIAFASLDVPVNRPDVAGIVQNHRLVGMRAMEQLSVLVRTFHRGPPEAPSATYVPGFWKDGTTIKTKVRSSHHPFALTA</sequence>
<gene>
    <name evidence="6" type="ORF">PXH66_15950</name>
</gene>
<dbReference type="InterPro" id="IPR000843">
    <property type="entry name" value="HTH_LacI"/>
</dbReference>
<name>A0AAF0CMV6_9BACT</name>
<dbReference type="Gene3D" id="3.40.50.2300">
    <property type="match status" value="1"/>
</dbReference>
<keyword evidence="1" id="KW-0805">Transcription regulation</keyword>
<feature type="region of interest" description="Disordered" evidence="4">
    <location>
        <begin position="1"/>
        <end position="33"/>
    </location>
</feature>
<evidence type="ECO:0000256" key="2">
    <source>
        <dbReference type="ARBA" id="ARBA00023125"/>
    </source>
</evidence>
<dbReference type="Proteomes" id="UP001218638">
    <property type="component" value="Chromosome"/>
</dbReference>
<dbReference type="CDD" id="cd01392">
    <property type="entry name" value="HTH_LacI"/>
    <property type="match status" value="1"/>
</dbReference>
<dbReference type="SUPFAM" id="SSF47413">
    <property type="entry name" value="lambda repressor-like DNA-binding domains"/>
    <property type="match status" value="1"/>
</dbReference>
<evidence type="ECO:0000256" key="4">
    <source>
        <dbReference type="SAM" id="MobiDB-lite"/>
    </source>
</evidence>
<dbReference type="PROSITE" id="PS50932">
    <property type="entry name" value="HTH_LACI_2"/>
    <property type="match status" value="1"/>
</dbReference>
<dbReference type="Pfam" id="PF00532">
    <property type="entry name" value="Peripla_BP_1"/>
    <property type="match status" value="1"/>
</dbReference>
<dbReference type="KEGG" id="slom:PXH66_15950"/>
<dbReference type="GO" id="GO:0000976">
    <property type="term" value="F:transcription cis-regulatory region binding"/>
    <property type="evidence" value="ECO:0007669"/>
    <property type="project" value="TreeGrafter"/>
</dbReference>
<keyword evidence="7" id="KW-1185">Reference proteome</keyword>
<dbReference type="PANTHER" id="PTHR30146">
    <property type="entry name" value="LACI-RELATED TRANSCRIPTIONAL REPRESSOR"/>
    <property type="match status" value="1"/>
</dbReference>
<reference evidence="6" key="1">
    <citation type="submission" date="2023-03" db="EMBL/GenBank/DDBJ databases">
        <title>Lomoglobus Profundus gen. nov., sp. nov., a novel member of the phylum Verrucomicrobia, isolated from deep-marine sediment of South China Sea.</title>
        <authorList>
            <person name="Ahmad T."/>
            <person name="Ishaq S.E."/>
            <person name="Wang F."/>
        </authorList>
    </citation>
    <scope>NUCLEOTIDE SEQUENCE</scope>
    <source>
        <strain evidence="6">LMO-M01</strain>
    </source>
</reference>
<dbReference type="InterPro" id="IPR028082">
    <property type="entry name" value="Peripla_BP_I"/>
</dbReference>
<accession>A0AAF0CMV6</accession>
<protein>
    <submittedName>
        <fullName evidence="6">LacI family DNA-binding transcriptional regulator</fullName>
    </submittedName>
</protein>
<keyword evidence="3" id="KW-0804">Transcription</keyword>
<dbReference type="InterPro" id="IPR001761">
    <property type="entry name" value="Peripla_BP/Lac1_sug-bd_dom"/>
</dbReference>
<dbReference type="SUPFAM" id="SSF53822">
    <property type="entry name" value="Periplasmic binding protein-like I"/>
    <property type="match status" value="1"/>
</dbReference>
<feature type="domain" description="HTH lacI-type" evidence="5">
    <location>
        <begin position="32"/>
        <end position="86"/>
    </location>
</feature>
<evidence type="ECO:0000256" key="3">
    <source>
        <dbReference type="ARBA" id="ARBA00023163"/>
    </source>
</evidence>
<dbReference type="Gene3D" id="1.10.260.40">
    <property type="entry name" value="lambda repressor-like DNA-binding domains"/>
    <property type="match status" value="1"/>
</dbReference>